<keyword evidence="2" id="KW-1185">Reference proteome</keyword>
<comment type="caution">
    <text evidence="1">The sequence shown here is derived from an EMBL/GenBank/DDBJ whole genome shotgun (WGS) entry which is preliminary data.</text>
</comment>
<name>A0A135P6A1_9HYPH</name>
<evidence type="ECO:0000313" key="2">
    <source>
        <dbReference type="Proteomes" id="UP000070498"/>
    </source>
</evidence>
<dbReference type="AlphaFoldDB" id="A0A135P6A1"/>
<reference evidence="1 2" key="1">
    <citation type="submission" date="2015-11" db="EMBL/GenBank/DDBJ databases">
        <title>Draft genome sequence of Agrobacterium sp. R89-1.</title>
        <authorList>
            <person name="Zahradnik J."/>
            <person name="Kyslikova E."/>
            <person name="Palyzova A."/>
            <person name="Kyslik P."/>
        </authorList>
    </citation>
    <scope>NUCLEOTIDE SEQUENCE [LARGE SCALE GENOMIC DNA]</scope>
    <source>
        <strain evidence="1 2">R89-1</strain>
    </source>
</reference>
<dbReference type="STRING" id="2052828.ATO67_21865"/>
<sequence>MSSGDHGIARTGPDSLFARSDEYRFAMAPAESSTFRRFHRQDFCYCNLFVAAMRGARYSIDHGAALICACREQLAERMRETDHSIPAITAVGFLSSYTFPDGWVPILSN</sequence>
<dbReference type="Proteomes" id="UP000070498">
    <property type="component" value="Unassembled WGS sequence"/>
</dbReference>
<gene>
    <name evidence="1" type="ORF">ATO67_21865</name>
</gene>
<proteinExistence type="predicted"/>
<organism evidence="1 2">
    <name type="scientific">Agrobacterium bohemicum</name>
    <dbReference type="NCBI Taxonomy" id="2052828"/>
    <lineage>
        <taxon>Bacteria</taxon>
        <taxon>Pseudomonadati</taxon>
        <taxon>Pseudomonadota</taxon>
        <taxon>Alphaproteobacteria</taxon>
        <taxon>Hyphomicrobiales</taxon>
        <taxon>Rhizobiaceae</taxon>
        <taxon>Rhizobium/Agrobacterium group</taxon>
        <taxon>Agrobacterium</taxon>
    </lineage>
</organism>
<evidence type="ECO:0000313" key="1">
    <source>
        <dbReference type="EMBL" id="KXG86963.1"/>
    </source>
</evidence>
<accession>A0A135P6A1</accession>
<dbReference type="EMBL" id="LNUW01000011">
    <property type="protein sequence ID" value="KXG86963.1"/>
    <property type="molecule type" value="Genomic_DNA"/>
</dbReference>
<protein>
    <submittedName>
        <fullName evidence="1">Uncharacterized protein</fullName>
    </submittedName>
</protein>